<dbReference type="AlphaFoldDB" id="A0A9N8PIA1"/>
<dbReference type="EMBL" id="CAIJEN010000017">
    <property type="protein sequence ID" value="CAD0097230.1"/>
    <property type="molecule type" value="Genomic_DNA"/>
</dbReference>
<name>A0A9N8PIA1_9PEZI</name>
<dbReference type="SUPFAM" id="SSF52047">
    <property type="entry name" value="RNI-like"/>
    <property type="match status" value="1"/>
</dbReference>
<protein>
    <recommendedName>
        <fullName evidence="3">F-box domain-containing protein</fullName>
    </recommendedName>
</protein>
<dbReference type="Proteomes" id="UP000716446">
    <property type="component" value="Unassembled WGS sequence"/>
</dbReference>
<evidence type="ECO:0008006" key="3">
    <source>
        <dbReference type="Google" id="ProtNLM"/>
    </source>
</evidence>
<evidence type="ECO:0000313" key="1">
    <source>
        <dbReference type="EMBL" id="CAD0097230.1"/>
    </source>
</evidence>
<comment type="caution">
    <text evidence="1">The sequence shown here is derived from an EMBL/GenBank/DDBJ whole genome shotgun (WGS) entry which is preliminary data.</text>
</comment>
<evidence type="ECO:0000313" key="2">
    <source>
        <dbReference type="Proteomes" id="UP000716446"/>
    </source>
</evidence>
<sequence length="497" mass="57065">MVQLPDEIYLYILQCLPDLTGFTHKKEFEDYRQTSILLATICRTSRFLRTFAEPLLYRAYIEDEEDCNRRRSGEADECTRLQLFLRTLIRRPDLAVKVEYLKLADCLDHPDAKWYCPFGELFVKASEKLLSIYASLPLDKAHWRRTCVWQDDWKRRLRRIGTYQGAEVVLLLTLLPNLGSLDMYASERNTGLFVQMLCHDVVEAYSWKEDTQVENGERITVFKVLQSPSSSKLPFFSRLRTLTLAVGEGTPSMDMNFLKNIACIPSLESLCIEGDVTPFAFATPFRLPLQHIRNLTLKECTISDIYLRSIVESCGSLRSLRIKLPSYMKQSDTYCNLQALLKSLTPSFQTLEELQIYLSRGSSEHNNITPAECFDLRSFTKLRALEINMEFLFASASDPEPSFTALLPTSIDDIYLRMADKRFAKHLQVLAEEYKSFPNLKTLDIGIDDMPSIHAMDQAEMGWKMALNYCARELRNGGIECNVPVEGTHFNLSCGND</sequence>
<gene>
    <name evidence="1" type="ORF">AWRI4619_LOCUS9675</name>
</gene>
<organism evidence="1 2">
    <name type="scientific">Aureobasidium vineae</name>
    <dbReference type="NCBI Taxonomy" id="2773715"/>
    <lineage>
        <taxon>Eukaryota</taxon>
        <taxon>Fungi</taxon>
        <taxon>Dikarya</taxon>
        <taxon>Ascomycota</taxon>
        <taxon>Pezizomycotina</taxon>
        <taxon>Dothideomycetes</taxon>
        <taxon>Dothideomycetidae</taxon>
        <taxon>Dothideales</taxon>
        <taxon>Saccotheciaceae</taxon>
        <taxon>Aureobasidium</taxon>
    </lineage>
</organism>
<reference evidence="1" key="1">
    <citation type="submission" date="2020-06" db="EMBL/GenBank/DDBJ databases">
        <authorList>
            <person name="Onetto C."/>
        </authorList>
    </citation>
    <scope>NUCLEOTIDE SEQUENCE</scope>
</reference>
<proteinExistence type="predicted"/>
<accession>A0A9N8PIA1</accession>
<keyword evidence="2" id="KW-1185">Reference proteome</keyword>
<dbReference type="Gene3D" id="3.80.10.10">
    <property type="entry name" value="Ribonuclease Inhibitor"/>
    <property type="match status" value="1"/>
</dbReference>
<dbReference type="InterPro" id="IPR032675">
    <property type="entry name" value="LRR_dom_sf"/>
</dbReference>